<evidence type="ECO:0000256" key="1">
    <source>
        <dbReference type="SAM" id="Phobius"/>
    </source>
</evidence>
<protein>
    <submittedName>
        <fullName evidence="2">Uncharacterized protein</fullName>
    </submittedName>
</protein>
<keyword evidence="1" id="KW-1133">Transmembrane helix</keyword>
<dbReference type="EMBL" id="LJCR01000478">
    <property type="protein sequence ID" value="KPV52635.1"/>
    <property type="molecule type" value="Genomic_DNA"/>
</dbReference>
<gene>
    <name evidence="2" type="ORF">SE17_14285</name>
</gene>
<name>A0A0P9DAE2_9CHLR</name>
<keyword evidence="1" id="KW-0812">Transmembrane</keyword>
<accession>A0A0P9DAE2</accession>
<evidence type="ECO:0000313" key="2">
    <source>
        <dbReference type="EMBL" id="KPV52635.1"/>
    </source>
</evidence>
<evidence type="ECO:0000313" key="3">
    <source>
        <dbReference type="Proteomes" id="UP000050509"/>
    </source>
</evidence>
<keyword evidence="1" id="KW-0472">Membrane</keyword>
<keyword evidence="3" id="KW-1185">Reference proteome</keyword>
<dbReference type="Proteomes" id="UP000050509">
    <property type="component" value="Unassembled WGS sequence"/>
</dbReference>
<organism evidence="2 3">
    <name type="scientific">Kouleothrix aurantiaca</name>
    <dbReference type="NCBI Taxonomy" id="186479"/>
    <lineage>
        <taxon>Bacteria</taxon>
        <taxon>Bacillati</taxon>
        <taxon>Chloroflexota</taxon>
        <taxon>Chloroflexia</taxon>
        <taxon>Chloroflexales</taxon>
        <taxon>Roseiflexineae</taxon>
        <taxon>Roseiflexaceae</taxon>
        <taxon>Kouleothrix</taxon>
    </lineage>
</organism>
<reference evidence="2 3" key="1">
    <citation type="submission" date="2015-09" db="EMBL/GenBank/DDBJ databases">
        <title>Draft genome sequence of Kouleothrix aurantiaca JCM 19913.</title>
        <authorList>
            <person name="Hemp J."/>
        </authorList>
    </citation>
    <scope>NUCLEOTIDE SEQUENCE [LARGE SCALE GENOMIC DNA]</scope>
    <source>
        <strain evidence="2 3">COM-B</strain>
    </source>
</reference>
<comment type="caution">
    <text evidence="2">The sequence shown here is derived from an EMBL/GenBank/DDBJ whole genome shotgun (WGS) entry which is preliminary data.</text>
</comment>
<feature type="transmembrane region" description="Helical" evidence="1">
    <location>
        <begin position="12"/>
        <end position="33"/>
    </location>
</feature>
<dbReference type="AlphaFoldDB" id="A0A0P9DAE2"/>
<feature type="transmembrane region" description="Helical" evidence="1">
    <location>
        <begin position="53"/>
        <end position="73"/>
    </location>
</feature>
<proteinExistence type="predicted"/>
<sequence length="77" mass="8092">MITTVTTTTTTVTTVAAASLALIAILTMLALLIQKEIIGGLSGERARRLSRALNVAIVPLVIVFVVTVGFKIADVLR</sequence>